<evidence type="ECO:0008006" key="5">
    <source>
        <dbReference type="Google" id="ProtNLM"/>
    </source>
</evidence>
<dbReference type="Proteomes" id="UP000192907">
    <property type="component" value="Unassembled WGS sequence"/>
</dbReference>
<evidence type="ECO:0000256" key="1">
    <source>
        <dbReference type="SAM" id="Coils"/>
    </source>
</evidence>
<dbReference type="RefSeq" id="WP_132314545.1">
    <property type="nucleotide sequence ID" value="NZ_FWZT01000001.1"/>
</dbReference>
<proteinExistence type="predicted"/>
<sequence>MAEQWMSIVEYARTFSISDMTVRRRIKNGKLNAVLRDGKYFIQVDSPNVAKQMSAPTLDTFTSPPSNTPDIAPSANRSNSVPRQPMLHHEKGGAVNAGNWSKPENLIKSRHEDLDHMLDRTDQDPHMKAMLDYCERSINRINSIERHLAESYQHKFARLESENKRKDMEIAQLKQQVEDLQILIKMYDRESKT</sequence>
<name>A0A1Y6B8M6_9BACT</name>
<feature type="region of interest" description="Disordered" evidence="2">
    <location>
        <begin position="56"/>
        <end position="101"/>
    </location>
</feature>
<evidence type="ECO:0000313" key="4">
    <source>
        <dbReference type="Proteomes" id="UP000192907"/>
    </source>
</evidence>
<protein>
    <recommendedName>
        <fullName evidence="5">Helix-turn-helix domain-containing protein</fullName>
    </recommendedName>
</protein>
<dbReference type="OrthoDB" id="9991000at2"/>
<dbReference type="EMBL" id="FWZT01000001">
    <property type="protein sequence ID" value="SME90113.1"/>
    <property type="molecule type" value="Genomic_DNA"/>
</dbReference>
<gene>
    <name evidence="3" type="ORF">SAMN06296036_101337</name>
</gene>
<evidence type="ECO:0000313" key="3">
    <source>
        <dbReference type="EMBL" id="SME90113.1"/>
    </source>
</evidence>
<reference evidence="4" key="1">
    <citation type="submission" date="2017-04" db="EMBL/GenBank/DDBJ databases">
        <authorList>
            <person name="Varghese N."/>
            <person name="Submissions S."/>
        </authorList>
    </citation>
    <scope>NUCLEOTIDE SEQUENCE [LARGE SCALE GENOMIC DNA]</scope>
    <source>
        <strain evidence="4">RKEM611</strain>
    </source>
</reference>
<dbReference type="AlphaFoldDB" id="A0A1Y6B8M6"/>
<organism evidence="3 4">
    <name type="scientific">Pseudobacteriovorax antillogorgiicola</name>
    <dbReference type="NCBI Taxonomy" id="1513793"/>
    <lineage>
        <taxon>Bacteria</taxon>
        <taxon>Pseudomonadati</taxon>
        <taxon>Bdellovibrionota</taxon>
        <taxon>Oligoflexia</taxon>
        <taxon>Oligoflexales</taxon>
        <taxon>Pseudobacteriovoracaceae</taxon>
        <taxon>Pseudobacteriovorax</taxon>
    </lineage>
</organism>
<evidence type="ECO:0000256" key="2">
    <source>
        <dbReference type="SAM" id="MobiDB-lite"/>
    </source>
</evidence>
<feature type="compositionally biased region" description="Polar residues" evidence="2">
    <location>
        <begin position="56"/>
        <end position="82"/>
    </location>
</feature>
<accession>A0A1Y6B8M6</accession>
<keyword evidence="4" id="KW-1185">Reference proteome</keyword>
<feature type="coiled-coil region" evidence="1">
    <location>
        <begin position="149"/>
        <end position="190"/>
    </location>
</feature>
<dbReference type="STRING" id="1513793.SAMN06296036_101337"/>
<keyword evidence="1" id="KW-0175">Coiled coil</keyword>